<proteinExistence type="predicted"/>
<protein>
    <submittedName>
        <fullName evidence="1">Uncharacterized protein</fullName>
    </submittedName>
</protein>
<comment type="caution">
    <text evidence="1">The sequence shown here is derived from an EMBL/GenBank/DDBJ whole genome shotgun (WGS) entry which is preliminary data.</text>
</comment>
<evidence type="ECO:0000313" key="1">
    <source>
        <dbReference type="EMBL" id="KAG7537014.1"/>
    </source>
</evidence>
<dbReference type="AlphaFoldDB" id="A0A8T1Y123"/>
<dbReference type="Proteomes" id="UP000694251">
    <property type="component" value="Chromosome 13"/>
</dbReference>
<name>A0A8T1Y123_ARASU</name>
<dbReference type="EMBL" id="JAEFBJ010000013">
    <property type="protein sequence ID" value="KAG7537014.1"/>
    <property type="molecule type" value="Genomic_DNA"/>
</dbReference>
<evidence type="ECO:0000313" key="2">
    <source>
        <dbReference type="Proteomes" id="UP000694251"/>
    </source>
</evidence>
<organism evidence="1 2">
    <name type="scientific">Arabidopsis suecica</name>
    <name type="common">Swedish thale-cress</name>
    <name type="synonym">Cardaminopsis suecica</name>
    <dbReference type="NCBI Taxonomy" id="45249"/>
    <lineage>
        <taxon>Eukaryota</taxon>
        <taxon>Viridiplantae</taxon>
        <taxon>Streptophyta</taxon>
        <taxon>Embryophyta</taxon>
        <taxon>Tracheophyta</taxon>
        <taxon>Spermatophyta</taxon>
        <taxon>Magnoliopsida</taxon>
        <taxon>eudicotyledons</taxon>
        <taxon>Gunneridae</taxon>
        <taxon>Pentapetalae</taxon>
        <taxon>rosids</taxon>
        <taxon>malvids</taxon>
        <taxon>Brassicales</taxon>
        <taxon>Brassicaceae</taxon>
        <taxon>Camelineae</taxon>
        <taxon>Arabidopsis</taxon>
    </lineage>
</organism>
<dbReference type="OrthoDB" id="10539705at2759"/>
<sequence>MAPSDMACVVLTYTSPWPANHPKSNEYFSDPRLSAYEVLYRQVMAVDDSRKSYTRKEVAILRSKPHCD</sequence>
<reference evidence="1 2" key="1">
    <citation type="submission" date="2020-12" db="EMBL/GenBank/DDBJ databases">
        <title>Concerted genomic and epigenomic changes stabilize Arabidopsis allopolyploids.</title>
        <authorList>
            <person name="Chen Z."/>
        </authorList>
    </citation>
    <scope>NUCLEOTIDE SEQUENCE [LARGE SCALE GENOMIC DNA]</scope>
    <source>
        <strain evidence="1">As9502</strain>
        <tissue evidence="1">Leaf</tissue>
    </source>
</reference>
<gene>
    <name evidence="1" type="ORF">ISN44_As13g009410</name>
</gene>
<keyword evidence="2" id="KW-1185">Reference proteome</keyword>
<accession>A0A8T1Y123</accession>